<name>A0AAN0M5T5_9RHOB</name>
<gene>
    <name evidence="1" type="ORF">AABB28_09315</name>
</gene>
<dbReference type="RefSeq" id="WP_342068538.1">
    <property type="nucleotide sequence ID" value="NZ_CP151762.1"/>
</dbReference>
<dbReference type="EMBL" id="CP151762">
    <property type="protein sequence ID" value="WZU62126.1"/>
    <property type="molecule type" value="Genomic_DNA"/>
</dbReference>
<protein>
    <submittedName>
        <fullName evidence="1">Uncharacterized protein</fullName>
    </submittedName>
</protein>
<evidence type="ECO:0000313" key="1">
    <source>
        <dbReference type="EMBL" id="WZU62126.1"/>
    </source>
</evidence>
<dbReference type="Proteomes" id="UP001451782">
    <property type="component" value="Chromosome"/>
</dbReference>
<dbReference type="AlphaFoldDB" id="A0AAN0M5T5"/>
<keyword evidence="2" id="KW-1185">Reference proteome</keyword>
<organism evidence="1 2">
    <name type="scientific">Yoonia algicola</name>
    <dbReference type="NCBI Taxonomy" id="3137368"/>
    <lineage>
        <taxon>Bacteria</taxon>
        <taxon>Pseudomonadati</taxon>
        <taxon>Pseudomonadota</taxon>
        <taxon>Alphaproteobacteria</taxon>
        <taxon>Rhodobacterales</taxon>
        <taxon>Paracoccaceae</taxon>
        <taxon>Yoonia</taxon>
    </lineage>
</organism>
<proteinExistence type="predicted"/>
<evidence type="ECO:0000313" key="2">
    <source>
        <dbReference type="Proteomes" id="UP001451782"/>
    </source>
</evidence>
<accession>A0AAN0M5T5</accession>
<dbReference type="KEGG" id="yag:AABB28_09315"/>
<sequence length="56" mass="6102">MARLADVTFCAEVSFIGLTDAVGASESNRHLKVWFSNTAEDQTKPSKPQGLQALTY</sequence>
<reference evidence="1 2" key="1">
    <citation type="submission" date="2024-04" db="EMBL/GenBank/DDBJ databases">
        <title>Phylogenomic analyses of a clade within the roseobacter group suggest taxonomic reassignments of species of the genera Aestuariivita, Citreicella, Loktanella, Nautella, Pelagibaca, Ruegeria, Thalassobius, Thiobacimonas and Tropicibacter, and the proposal o.</title>
        <authorList>
            <person name="Jeon C.O."/>
        </authorList>
    </citation>
    <scope>NUCLEOTIDE SEQUENCE [LARGE SCALE GENOMIC DNA]</scope>
    <source>
        <strain evidence="1 2">G8-12</strain>
    </source>
</reference>